<evidence type="ECO:0000313" key="3">
    <source>
        <dbReference type="EMBL" id="SFU01110.1"/>
    </source>
</evidence>
<dbReference type="PANTHER" id="PTHR30349:SF64">
    <property type="entry name" value="PROPHAGE INTEGRASE INTD-RELATED"/>
    <property type="match status" value="1"/>
</dbReference>
<accession>A0A1I7CNT7</accession>
<dbReference type="AlphaFoldDB" id="A0A1I7CNT7"/>
<dbReference type="GO" id="GO:0006310">
    <property type="term" value="P:DNA recombination"/>
    <property type="evidence" value="ECO:0007669"/>
    <property type="project" value="UniProtKB-KW"/>
</dbReference>
<keyword evidence="1" id="KW-0233">DNA recombination</keyword>
<dbReference type="OrthoDB" id="4326943at2"/>
<organism evidence="3 4">
    <name type="scientific">Geodermatophilus amargosae</name>
    <dbReference type="NCBI Taxonomy" id="1296565"/>
    <lineage>
        <taxon>Bacteria</taxon>
        <taxon>Bacillati</taxon>
        <taxon>Actinomycetota</taxon>
        <taxon>Actinomycetes</taxon>
        <taxon>Geodermatophilales</taxon>
        <taxon>Geodermatophilaceae</taxon>
        <taxon>Geodermatophilus</taxon>
    </lineage>
</organism>
<dbReference type="Pfam" id="PF00589">
    <property type="entry name" value="Phage_integrase"/>
    <property type="match status" value="1"/>
</dbReference>
<dbReference type="InterPro" id="IPR011010">
    <property type="entry name" value="DNA_brk_join_enz"/>
</dbReference>
<protein>
    <submittedName>
        <fullName evidence="3">Phage integrase family protein</fullName>
    </submittedName>
</protein>
<keyword evidence="4" id="KW-1185">Reference proteome</keyword>
<gene>
    <name evidence="3" type="ORF">SAMN05660657_04702</name>
</gene>
<dbReference type="InterPro" id="IPR013762">
    <property type="entry name" value="Integrase-like_cat_sf"/>
</dbReference>
<dbReference type="InterPro" id="IPR050090">
    <property type="entry name" value="Tyrosine_recombinase_XerCD"/>
</dbReference>
<dbReference type="SUPFAM" id="SSF56349">
    <property type="entry name" value="DNA breaking-rejoining enzymes"/>
    <property type="match status" value="1"/>
</dbReference>
<dbReference type="PROSITE" id="PS51898">
    <property type="entry name" value="TYR_RECOMBINASE"/>
    <property type="match status" value="1"/>
</dbReference>
<sequence>MLGTDVRIGEACALRWSAVDLEAGSLKIEATLVGVPGEGLAIQEFPKTTAGRRTIALPAFVVDLLQDRRRLLRPNAESQVAFPSPNGRLRDPHNTSTDLRRALDRAGFTWVTSHVVRKTVATRLDEAGLSARRIADHLGHNRPSLTQDVYMGRGLASPEAASALQRLR</sequence>
<dbReference type="PANTHER" id="PTHR30349">
    <property type="entry name" value="PHAGE INTEGRASE-RELATED"/>
    <property type="match status" value="1"/>
</dbReference>
<dbReference type="GO" id="GO:0015074">
    <property type="term" value="P:DNA integration"/>
    <property type="evidence" value="ECO:0007669"/>
    <property type="project" value="InterPro"/>
</dbReference>
<dbReference type="GO" id="GO:0003677">
    <property type="term" value="F:DNA binding"/>
    <property type="evidence" value="ECO:0007669"/>
    <property type="project" value="InterPro"/>
</dbReference>
<dbReference type="InterPro" id="IPR002104">
    <property type="entry name" value="Integrase_catalytic"/>
</dbReference>
<dbReference type="EMBL" id="FPBA01000024">
    <property type="protein sequence ID" value="SFU01110.1"/>
    <property type="molecule type" value="Genomic_DNA"/>
</dbReference>
<feature type="domain" description="Tyr recombinase" evidence="2">
    <location>
        <begin position="1"/>
        <end position="165"/>
    </location>
</feature>
<proteinExistence type="predicted"/>
<dbReference type="CDD" id="cd01189">
    <property type="entry name" value="INT_ICEBs1_C_like"/>
    <property type="match status" value="1"/>
</dbReference>
<dbReference type="Gene3D" id="1.10.443.10">
    <property type="entry name" value="Intergrase catalytic core"/>
    <property type="match status" value="1"/>
</dbReference>
<name>A0A1I7CNT7_9ACTN</name>
<reference evidence="4" key="1">
    <citation type="submission" date="2016-10" db="EMBL/GenBank/DDBJ databases">
        <authorList>
            <person name="Varghese N."/>
            <person name="Submissions S."/>
        </authorList>
    </citation>
    <scope>NUCLEOTIDE SEQUENCE [LARGE SCALE GENOMIC DNA]</scope>
    <source>
        <strain evidence="4">DSM 46136</strain>
    </source>
</reference>
<dbReference type="Proteomes" id="UP000199546">
    <property type="component" value="Unassembled WGS sequence"/>
</dbReference>
<dbReference type="RefSeq" id="WP_093583369.1">
    <property type="nucleotide sequence ID" value="NZ_FPBA01000024.1"/>
</dbReference>
<dbReference type="STRING" id="1296565.SAMN05660657_04702"/>
<evidence type="ECO:0000256" key="1">
    <source>
        <dbReference type="ARBA" id="ARBA00023172"/>
    </source>
</evidence>
<evidence type="ECO:0000313" key="4">
    <source>
        <dbReference type="Proteomes" id="UP000199546"/>
    </source>
</evidence>
<evidence type="ECO:0000259" key="2">
    <source>
        <dbReference type="PROSITE" id="PS51898"/>
    </source>
</evidence>